<dbReference type="RefSeq" id="WP_013043565.1">
    <property type="nucleotide sequence ID" value="NC_014008.1"/>
</dbReference>
<keyword evidence="6" id="KW-1185">Reference proteome</keyword>
<dbReference type="InterPro" id="IPR018060">
    <property type="entry name" value="HTH_AraC"/>
</dbReference>
<feature type="domain" description="HTH araC/xylS-type" evidence="4">
    <location>
        <begin position="222"/>
        <end position="320"/>
    </location>
</feature>
<dbReference type="PROSITE" id="PS01124">
    <property type="entry name" value="HTH_ARAC_FAMILY_2"/>
    <property type="match status" value="1"/>
</dbReference>
<dbReference type="Gene3D" id="1.10.10.60">
    <property type="entry name" value="Homeodomain-like"/>
    <property type="match status" value="1"/>
</dbReference>
<dbReference type="SUPFAM" id="SSF46689">
    <property type="entry name" value="Homeodomain-like"/>
    <property type="match status" value="1"/>
</dbReference>
<dbReference type="InterPro" id="IPR018062">
    <property type="entry name" value="HTH_AraC-typ_CS"/>
</dbReference>
<dbReference type="SMART" id="SM00342">
    <property type="entry name" value="HTH_ARAC"/>
    <property type="match status" value="1"/>
</dbReference>
<evidence type="ECO:0000259" key="4">
    <source>
        <dbReference type="PROSITE" id="PS01124"/>
    </source>
</evidence>
<name>D5EK94_CORAD</name>
<dbReference type="InterPro" id="IPR009057">
    <property type="entry name" value="Homeodomain-like_sf"/>
</dbReference>
<dbReference type="InterPro" id="IPR020449">
    <property type="entry name" value="Tscrpt_reg_AraC-type_HTH"/>
</dbReference>
<gene>
    <name evidence="5" type="ordered locus">Caka_1825</name>
</gene>
<evidence type="ECO:0000256" key="3">
    <source>
        <dbReference type="ARBA" id="ARBA00023163"/>
    </source>
</evidence>
<dbReference type="PROSITE" id="PS00041">
    <property type="entry name" value="HTH_ARAC_FAMILY_1"/>
    <property type="match status" value="2"/>
</dbReference>
<dbReference type="PRINTS" id="PR00032">
    <property type="entry name" value="HTHARAC"/>
</dbReference>
<dbReference type="eggNOG" id="COG2207">
    <property type="taxonomic scope" value="Bacteria"/>
</dbReference>
<dbReference type="HOGENOM" id="CLU_854468_0_0_0"/>
<dbReference type="Proteomes" id="UP000000925">
    <property type="component" value="Chromosome"/>
</dbReference>
<dbReference type="Pfam" id="PF12833">
    <property type="entry name" value="HTH_18"/>
    <property type="match status" value="1"/>
</dbReference>
<keyword evidence="2" id="KW-0238">DNA-binding</keyword>
<dbReference type="OrthoDB" id="9782503at2"/>
<organism evidence="5 6">
    <name type="scientific">Coraliomargarita akajimensis (strain DSM 45221 / IAM 15411 / JCM 23193 / KCTC 12865 / 04OKA010-24)</name>
    <dbReference type="NCBI Taxonomy" id="583355"/>
    <lineage>
        <taxon>Bacteria</taxon>
        <taxon>Pseudomonadati</taxon>
        <taxon>Verrucomicrobiota</taxon>
        <taxon>Opitutia</taxon>
        <taxon>Puniceicoccales</taxon>
        <taxon>Coraliomargaritaceae</taxon>
        <taxon>Coraliomargarita</taxon>
    </lineage>
</organism>
<evidence type="ECO:0000256" key="1">
    <source>
        <dbReference type="ARBA" id="ARBA00023015"/>
    </source>
</evidence>
<dbReference type="EMBL" id="CP001998">
    <property type="protein sequence ID" value="ADE54843.1"/>
    <property type="molecule type" value="Genomic_DNA"/>
</dbReference>
<accession>D5EK94</accession>
<proteinExistence type="predicted"/>
<dbReference type="KEGG" id="caa:Caka_1825"/>
<evidence type="ECO:0000256" key="2">
    <source>
        <dbReference type="ARBA" id="ARBA00023125"/>
    </source>
</evidence>
<dbReference type="PANTHER" id="PTHR47893:SF1">
    <property type="entry name" value="REGULATORY PROTEIN PCHR"/>
    <property type="match status" value="1"/>
</dbReference>
<dbReference type="PANTHER" id="PTHR47893">
    <property type="entry name" value="REGULATORY PROTEIN PCHR"/>
    <property type="match status" value="1"/>
</dbReference>
<dbReference type="GO" id="GO:0003700">
    <property type="term" value="F:DNA-binding transcription factor activity"/>
    <property type="evidence" value="ECO:0007669"/>
    <property type="project" value="InterPro"/>
</dbReference>
<dbReference type="GO" id="GO:0043565">
    <property type="term" value="F:sequence-specific DNA binding"/>
    <property type="evidence" value="ECO:0007669"/>
    <property type="project" value="InterPro"/>
</dbReference>
<dbReference type="AlphaFoldDB" id="D5EK94"/>
<sequence>MLQSKTGIQLSSSDLDENPACPFHPAQSLEWTDSAHICKSDRIPLKPGIDYLRIELSILGLTAWELIWEGDQLLLGFVESNWAKITTPGGDIEKLDTGTWFRTSGNKLRIDRCSSKSVRLHLILCSRQTTEQLLLLDPDNQHPVLSEYAQKGGNIPLHGGQMNSTSQSVAKQITQLRPNTIRDRLQLEAHALTWIAETLHQTVDAAAHANSAINANDRDAIQRIADAIKDAPGEEYSLQELCDIGRINEHKLKSAFKALYGKTAFSYLREIRMECAARLLQEDRLSVIQVANEVGYSNASHFARAFKEQHQLLPKAYQCLHRLKA</sequence>
<keyword evidence="1" id="KW-0805">Transcription regulation</keyword>
<evidence type="ECO:0000313" key="6">
    <source>
        <dbReference type="Proteomes" id="UP000000925"/>
    </source>
</evidence>
<keyword evidence="3" id="KW-0804">Transcription</keyword>
<protein>
    <submittedName>
        <fullName evidence="5">Transcriptional regulator, AraC family</fullName>
    </submittedName>
</protein>
<reference evidence="5 6" key="1">
    <citation type="journal article" date="2010" name="Stand. Genomic Sci.">
        <title>Complete genome sequence of Coraliomargarita akajimensis type strain (04OKA010-24).</title>
        <authorList>
            <person name="Mavromatis K."/>
            <person name="Abt B."/>
            <person name="Brambilla E."/>
            <person name="Lapidus A."/>
            <person name="Copeland A."/>
            <person name="Deshpande S."/>
            <person name="Nolan M."/>
            <person name="Lucas S."/>
            <person name="Tice H."/>
            <person name="Cheng J.F."/>
            <person name="Han C."/>
            <person name="Detter J.C."/>
            <person name="Woyke T."/>
            <person name="Goodwin L."/>
            <person name="Pitluck S."/>
            <person name="Held B."/>
            <person name="Brettin T."/>
            <person name="Tapia R."/>
            <person name="Ivanova N."/>
            <person name="Mikhailova N."/>
            <person name="Pati A."/>
            <person name="Liolios K."/>
            <person name="Chen A."/>
            <person name="Palaniappan K."/>
            <person name="Land M."/>
            <person name="Hauser L."/>
            <person name="Chang Y.J."/>
            <person name="Jeffries C.D."/>
            <person name="Rohde M."/>
            <person name="Goker M."/>
            <person name="Bristow J."/>
            <person name="Eisen J.A."/>
            <person name="Markowitz V."/>
            <person name="Hugenholtz P."/>
            <person name="Klenk H.P."/>
            <person name="Kyrpides N.C."/>
        </authorList>
    </citation>
    <scope>NUCLEOTIDE SEQUENCE [LARGE SCALE GENOMIC DNA]</scope>
    <source>
        <strain evidence="6">DSM 45221 / IAM 15411 / JCM 23193 / KCTC 12865</strain>
    </source>
</reference>
<evidence type="ECO:0000313" key="5">
    <source>
        <dbReference type="EMBL" id="ADE54843.1"/>
    </source>
</evidence>
<dbReference type="STRING" id="583355.Caka_1825"/>
<dbReference type="InterPro" id="IPR053142">
    <property type="entry name" value="PchR_regulatory_protein"/>
</dbReference>